<dbReference type="STRING" id="1943.AQJ64_23340"/>
<feature type="domain" description="Cupin type-2" evidence="2">
    <location>
        <begin position="52"/>
        <end position="115"/>
    </location>
</feature>
<accession>A0A101SW73</accession>
<dbReference type="InterPro" id="IPR011051">
    <property type="entry name" value="RmlC_Cupin_sf"/>
</dbReference>
<dbReference type="AlphaFoldDB" id="A0A101SW73"/>
<keyword evidence="4" id="KW-1185">Reference proteome</keyword>
<dbReference type="OrthoDB" id="129561at2"/>
<dbReference type="RefSeq" id="WP_055633601.1">
    <property type="nucleotide sequence ID" value="NZ_KQ948771.1"/>
</dbReference>
<organism evidence="3 4">
    <name type="scientific">Streptomyces griseoruber</name>
    <dbReference type="NCBI Taxonomy" id="1943"/>
    <lineage>
        <taxon>Bacteria</taxon>
        <taxon>Bacillati</taxon>
        <taxon>Actinomycetota</taxon>
        <taxon>Actinomycetes</taxon>
        <taxon>Kitasatosporales</taxon>
        <taxon>Streptomycetaceae</taxon>
        <taxon>Streptomyces</taxon>
    </lineage>
</organism>
<evidence type="ECO:0000313" key="4">
    <source>
        <dbReference type="Proteomes" id="UP000052982"/>
    </source>
</evidence>
<gene>
    <name evidence="3" type="ORF">AQJ64_23340</name>
</gene>
<dbReference type="Proteomes" id="UP000052982">
    <property type="component" value="Unassembled WGS sequence"/>
</dbReference>
<feature type="chain" id="PRO_5007106632" evidence="1">
    <location>
        <begin position="27"/>
        <end position="143"/>
    </location>
</feature>
<evidence type="ECO:0000313" key="3">
    <source>
        <dbReference type="EMBL" id="KUN81325.1"/>
    </source>
</evidence>
<dbReference type="InterPro" id="IPR014710">
    <property type="entry name" value="RmlC-like_jellyroll"/>
</dbReference>
<keyword evidence="1" id="KW-0732">Signal</keyword>
<evidence type="ECO:0000256" key="1">
    <source>
        <dbReference type="SAM" id="SignalP"/>
    </source>
</evidence>
<sequence length="143" mass="14852">MRSTPRAALIGMSALPLVLVPGVSHATPSSGVSSTTLYERTVDGTTYTLKRITISPGGTTGWHYHPGTVYGIVREGTLTHSDADCATDGVYSSGDTITEPAGPEHVHIGRNLGSTLVVLDALYVDLAGTPLTVDAPDPGCDFQ</sequence>
<comment type="caution">
    <text evidence="3">The sequence shown here is derived from an EMBL/GenBank/DDBJ whole genome shotgun (WGS) entry which is preliminary data.</text>
</comment>
<protein>
    <submittedName>
        <fullName evidence="3">Cupin</fullName>
    </submittedName>
</protein>
<name>A0A101SW73_9ACTN</name>
<proteinExistence type="predicted"/>
<reference evidence="3 4" key="1">
    <citation type="submission" date="2015-10" db="EMBL/GenBank/DDBJ databases">
        <title>Draft genome sequence of Streptomyces griseoruber DSM 40281, type strain for the species Streptomyces griseoruber.</title>
        <authorList>
            <person name="Ruckert C."/>
            <person name="Winkler A."/>
            <person name="Kalinowski J."/>
            <person name="Kampfer P."/>
            <person name="Glaeser S."/>
        </authorList>
    </citation>
    <scope>NUCLEOTIDE SEQUENCE [LARGE SCALE GENOMIC DNA]</scope>
    <source>
        <strain evidence="3 4">DSM 40281</strain>
    </source>
</reference>
<dbReference type="SUPFAM" id="SSF51182">
    <property type="entry name" value="RmlC-like cupins"/>
    <property type="match status" value="1"/>
</dbReference>
<dbReference type="EMBL" id="LMWW01000036">
    <property type="protein sequence ID" value="KUN81325.1"/>
    <property type="molecule type" value="Genomic_DNA"/>
</dbReference>
<dbReference type="Pfam" id="PF07883">
    <property type="entry name" value="Cupin_2"/>
    <property type="match status" value="1"/>
</dbReference>
<evidence type="ECO:0000259" key="2">
    <source>
        <dbReference type="Pfam" id="PF07883"/>
    </source>
</evidence>
<dbReference type="InterPro" id="IPR013096">
    <property type="entry name" value="Cupin_2"/>
</dbReference>
<feature type="signal peptide" evidence="1">
    <location>
        <begin position="1"/>
        <end position="26"/>
    </location>
</feature>
<dbReference type="Gene3D" id="2.60.120.10">
    <property type="entry name" value="Jelly Rolls"/>
    <property type="match status" value="1"/>
</dbReference>